<dbReference type="CDD" id="cd03293">
    <property type="entry name" value="ABC_NrtD_SsuB_transporters"/>
    <property type="match status" value="1"/>
</dbReference>
<keyword evidence="6" id="KW-1185">Reference proteome</keyword>
<dbReference type="PANTHER" id="PTHR42788:SF21">
    <property type="entry name" value="ABC TRANSPORTER ATP-BINDING PROTEIN"/>
    <property type="match status" value="1"/>
</dbReference>
<dbReference type="SMART" id="SM00382">
    <property type="entry name" value="AAA"/>
    <property type="match status" value="1"/>
</dbReference>
<dbReference type="InterPro" id="IPR050166">
    <property type="entry name" value="ABC_transporter_ATP-bind"/>
</dbReference>
<evidence type="ECO:0000259" key="4">
    <source>
        <dbReference type="PROSITE" id="PS50893"/>
    </source>
</evidence>
<dbReference type="PROSITE" id="PS00211">
    <property type="entry name" value="ABC_TRANSPORTER_1"/>
    <property type="match status" value="1"/>
</dbReference>
<accession>A0A267MC28</accession>
<dbReference type="AlphaFoldDB" id="A0A267MC28"/>
<reference evidence="5 6" key="1">
    <citation type="submission" date="2017-06" db="EMBL/GenBank/DDBJ databases">
        <title>Draft genome sequence of anaerobic fermentative bacterium Anaeromicrobium sediminis DY2726D isolated from West Pacific Ocean sediments.</title>
        <authorList>
            <person name="Zeng X."/>
        </authorList>
    </citation>
    <scope>NUCLEOTIDE SEQUENCE [LARGE SCALE GENOMIC DNA]</scope>
    <source>
        <strain evidence="5 6">DY2726D</strain>
    </source>
</reference>
<dbReference type="RefSeq" id="WP_095135965.1">
    <property type="nucleotide sequence ID" value="NZ_NIBG01000034.1"/>
</dbReference>
<comment type="caution">
    <text evidence="5">The sequence shown here is derived from an EMBL/GenBank/DDBJ whole genome shotgun (WGS) entry which is preliminary data.</text>
</comment>
<evidence type="ECO:0000256" key="1">
    <source>
        <dbReference type="ARBA" id="ARBA00022448"/>
    </source>
</evidence>
<proteinExistence type="predicted"/>
<evidence type="ECO:0000256" key="2">
    <source>
        <dbReference type="ARBA" id="ARBA00022741"/>
    </source>
</evidence>
<feature type="domain" description="ABC transporter" evidence="4">
    <location>
        <begin position="7"/>
        <end position="238"/>
    </location>
</feature>
<dbReference type="InterPro" id="IPR003593">
    <property type="entry name" value="AAA+_ATPase"/>
</dbReference>
<dbReference type="Gene3D" id="3.40.50.300">
    <property type="entry name" value="P-loop containing nucleotide triphosphate hydrolases"/>
    <property type="match status" value="1"/>
</dbReference>
<evidence type="ECO:0000313" key="5">
    <source>
        <dbReference type="EMBL" id="PAB56488.1"/>
    </source>
</evidence>
<keyword evidence="1" id="KW-0813">Transport</keyword>
<dbReference type="InterPro" id="IPR027417">
    <property type="entry name" value="P-loop_NTPase"/>
</dbReference>
<dbReference type="Proteomes" id="UP000216024">
    <property type="component" value="Unassembled WGS sequence"/>
</dbReference>
<dbReference type="InterPro" id="IPR017871">
    <property type="entry name" value="ABC_transporter-like_CS"/>
</dbReference>
<evidence type="ECO:0000256" key="3">
    <source>
        <dbReference type="ARBA" id="ARBA00022840"/>
    </source>
</evidence>
<name>A0A267MC28_9FIRM</name>
<dbReference type="SUPFAM" id="SSF52540">
    <property type="entry name" value="P-loop containing nucleoside triphosphate hydrolases"/>
    <property type="match status" value="1"/>
</dbReference>
<dbReference type="EMBL" id="NIBG01000034">
    <property type="protein sequence ID" value="PAB56488.1"/>
    <property type="molecule type" value="Genomic_DNA"/>
</dbReference>
<dbReference type="InterPro" id="IPR003439">
    <property type="entry name" value="ABC_transporter-like_ATP-bd"/>
</dbReference>
<organism evidence="5 6">
    <name type="scientific">Anaeromicrobium sediminis</name>
    <dbReference type="NCBI Taxonomy" id="1478221"/>
    <lineage>
        <taxon>Bacteria</taxon>
        <taxon>Bacillati</taxon>
        <taxon>Bacillota</taxon>
        <taxon>Clostridia</taxon>
        <taxon>Peptostreptococcales</taxon>
        <taxon>Thermotaleaceae</taxon>
        <taxon>Anaeromicrobium</taxon>
    </lineage>
</organism>
<dbReference type="Pfam" id="PF00005">
    <property type="entry name" value="ABC_tran"/>
    <property type="match status" value="1"/>
</dbReference>
<keyword evidence="2" id="KW-0547">Nucleotide-binding</keyword>
<gene>
    <name evidence="5" type="ORF">CCE28_20680</name>
</gene>
<dbReference type="GO" id="GO:0005524">
    <property type="term" value="F:ATP binding"/>
    <property type="evidence" value="ECO:0007669"/>
    <property type="project" value="UniProtKB-KW"/>
</dbReference>
<dbReference type="OrthoDB" id="9801958at2"/>
<keyword evidence="3 5" id="KW-0067">ATP-binding</keyword>
<protein>
    <submittedName>
        <fullName evidence="5">Spermidine/putrescine ABC transporter ATP-binding protein</fullName>
    </submittedName>
</protein>
<sequence length="258" mass="29250">MPQKRIVQVNNLHLSYHTLGGETKALSDLSFHVSEGEIITIVGPSGCGKSTLLSIISGLLKPSSGKVTIEGMEVTDTRKDVGYMFQNDLLFEWRNILDNVLIGLEVQKKLTSHSKKMVEKLLNTYGLKDFKNHYPNQLSGGMRQRVALIRTLAIEPKLLLLDEPFSALDYQTRLIVADDIYNILKKEKKTALMITHDISEAISMADRVIVLSNRPARVKSIHEIKFTLDSERTPLSSREAPEFKDYFQTIWKELDIHV</sequence>
<dbReference type="GO" id="GO:0016887">
    <property type="term" value="F:ATP hydrolysis activity"/>
    <property type="evidence" value="ECO:0007669"/>
    <property type="project" value="InterPro"/>
</dbReference>
<evidence type="ECO:0000313" key="6">
    <source>
        <dbReference type="Proteomes" id="UP000216024"/>
    </source>
</evidence>
<dbReference type="PANTHER" id="PTHR42788">
    <property type="entry name" value="TAURINE IMPORT ATP-BINDING PROTEIN-RELATED"/>
    <property type="match status" value="1"/>
</dbReference>
<dbReference type="PROSITE" id="PS50893">
    <property type="entry name" value="ABC_TRANSPORTER_2"/>
    <property type="match status" value="1"/>
</dbReference>